<reference evidence="1" key="1">
    <citation type="submission" date="2022-07" db="EMBL/GenBank/DDBJ databases">
        <title>Genome Sequence of Lecanicillium saksenae.</title>
        <authorList>
            <person name="Buettner E."/>
        </authorList>
    </citation>
    <scope>NUCLEOTIDE SEQUENCE</scope>
    <source>
        <strain evidence="1">VT-O1</strain>
    </source>
</reference>
<dbReference type="Proteomes" id="UP001148737">
    <property type="component" value="Unassembled WGS sequence"/>
</dbReference>
<dbReference type="EMBL" id="JANAKD010000562">
    <property type="protein sequence ID" value="KAJ3492755.1"/>
    <property type="molecule type" value="Genomic_DNA"/>
</dbReference>
<gene>
    <name evidence="1" type="ORF">NLG97_g5168</name>
</gene>
<name>A0ACC1QUI7_9HYPO</name>
<comment type="caution">
    <text evidence="1">The sequence shown here is derived from an EMBL/GenBank/DDBJ whole genome shotgun (WGS) entry which is preliminary data.</text>
</comment>
<evidence type="ECO:0000313" key="2">
    <source>
        <dbReference type="Proteomes" id="UP001148737"/>
    </source>
</evidence>
<keyword evidence="2" id="KW-1185">Reference proteome</keyword>
<sequence length="1638" mass="183084">MTEWETDDEHAGTLTARDATLRSSSRSAKASRRRSKTPPNRSISPALADKVAKRSSRDITMDETISILDPRRFTPTLHANLVSEILTLRRDQEDKTKLIESLETSLFSTKEEQESLQANFATLAKESRSLKRQLSLLEGGTSSALGELARERDEAVDSIAETKKRLDAAQKKIRSQEDDSQRVHEQWAKEKDDWEDEKRKYERKIHVSETRLKTILEEVAAYQNAQAGDELDEETEDAQKDNDGASIRTMSMTGSLRYSLMNSPGPAHANGASLADELNLDDEDSDAAATESVFSSPRHKRTISRDTLPPVGRMHRRDLSLESLSRPGSAARSRLFFNPNVLGILQGEDEEPTAPVVPPTTYKDTGVQFSPPPSPKIEPIRKPEAENVARLVNEIEANQRRKRVQPGTTGKPVVVEDVPQRSMVSAAAQTIETPLSPPRTPKMMFEPMTPPPEKVEPIMISSATQTDKEPDMPVLNVVPPLTPPMPTMPIPSISIQPPTSRPTTPRSPMLPPYMKNFGCQVNISYQVQMVESAVQTEGIKVDKRLATLPPHLQPSAISSRPTSPSKDDGERDKNFTPVPGNLPPRNPRRLASKNTVDLQSSPISMIGDEDDILDAYLRNDDMESTGLRAPRRMGGLFAGFESQSSDEAEEFGEADVSDSEYRTALSAPRPYSTTSRPSKRSSFGTATTSPEQIVARNNVRGSAKLYGTDIYGSHGRSDMDTSRGHRRKLSKPLEKSAAPGTGSSRSSDIRKHAMIQGSIASSQTRSRSPSLPDGRNPPFPIPLRDSSKRLSSSFMTAPSEDYSPTRAESSYRRGSSRNSYYGSSVRRVRSATAKAGRAPRKRKGRSGKKRRSRRKSFALLHGDSHDETDRASSVGAFYNHPQGNLSGASIDSEMLLDHREHTPLRIRRSSTVTGDRFQNPLPSVNSRLRSVQTHHSGDKSGPTTPWDETVPLLSDSVRLAPGSSNYGGADTRTQRSKSRRSSTVSSITKLATVFGRKDSYDINNPPSVPGSPTFGNLNHHNDMTFGDVMLRDEMAMRTASPHHDDENYFNTEDEHRHDGIHSPHPDAEADVCFPALGMSELGDDEGTTRGDSNQHRSRHRRRRHWPDLSVLEEWRQFEKEDRSEERRAKRITEPQLINGRLRPVRKGWFQIDEDVPYRFTYFNEEFQSTIHSHTISELVQPGGTFRELFIPDHRILSDDESDSGDDVMSVPSRAPAASGGQEHDSRRSTRQHSVSESASRGAFSPPPVAPLTQPSQLVDVSTRDSSRAPSVRTPSAAAGGLRNSDSMMFKPLPEPVDLAPKPEKTIRYGDRPVWWLNVVCPTEEEMKVISKAFGIHPLTAEDIMVQEAREKVELFRHYYFVNYRTFDQDITSENFLEPVNMYVVVFREGVLSFHFSMTPHPANVRRRIRQLRDYLLLSSDWISYAIIDDITDVFQPLIQNIEDEVDEIDEAILRLHSPVEGDADKNKDDGATITDASGDMLRRVGDCRKRVMSLYRLLGNKADVIKGFAKRCNERWEVAPKSEIGLYLGDIQDHIVTMTSNLSHYEKILARAHGNYLAQINIRMNERQEQTADVLGRLSVIGTIVLPMNIITGLWGMNVWVPGQESEGNLQWFMFITAGLLCFGIACYLIAKRVYQIV</sequence>
<accession>A0ACC1QUI7</accession>
<evidence type="ECO:0000313" key="1">
    <source>
        <dbReference type="EMBL" id="KAJ3492755.1"/>
    </source>
</evidence>
<organism evidence="1 2">
    <name type="scientific">Lecanicillium saksenae</name>
    <dbReference type="NCBI Taxonomy" id="468837"/>
    <lineage>
        <taxon>Eukaryota</taxon>
        <taxon>Fungi</taxon>
        <taxon>Dikarya</taxon>
        <taxon>Ascomycota</taxon>
        <taxon>Pezizomycotina</taxon>
        <taxon>Sordariomycetes</taxon>
        <taxon>Hypocreomycetidae</taxon>
        <taxon>Hypocreales</taxon>
        <taxon>Cordycipitaceae</taxon>
        <taxon>Lecanicillium</taxon>
    </lineage>
</organism>
<protein>
    <submittedName>
        <fullName evidence="1">Uncharacterized protein</fullName>
    </submittedName>
</protein>
<proteinExistence type="predicted"/>